<proteinExistence type="predicted"/>
<evidence type="ECO:0000313" key="2">
    <source>
        <dbReference type="Proteomes" id="UP000075288"/>
    </source>
</evidence>
<name>A0A150JUG4_HEYCO</name>
<organism evidence="1 2">
    <name type="scientific">Heyndrickxia coagulans</name>
    <name type="common">Weizmannia coagulans</name>
    <dbReference type="NCBI Taxonomy" id="1398"/>
    <lineage>
        <taxon>Bacteria</taxon>
        <taxon>Bacillati</taxon>
        <taxon>Bacillota</taxon>
        <taxon>Bacilli</taxon>
        <taxon>Bacillales</taxon>
        <taxon>Bacillaceae</taxon>
        <taxon>Heyndrickxia</taxon>
    </lineage>
</organism>
<comment type="caution">
    <text evidence="1">The sequence shown here is derived from an EMBL/GenBank/DDBJ whole genome shotgun (WGS) entry which is preliminary data.</text>
</comment>
<dbReference type="EMBL" id="LQYG01000083">
    <property type="protein sequence ID" value="KYC60731.1"/>
    <property type="molecule type" value="Genomic_DNA"/>
</dbReference>
<dbReference type="PATRIC" id="fig|1398.26.peg.593"/>
<accession>A0A150JUG4</accession>
<evidence type="ECO:0000313" key="1">
    <source>
        <dbReference type="EMBL" id="KYC60731.1"/>
    </source>
</evidence>
<dbReference type="Proteomes" id="UP000075288">
    <property type="component" value="Unassembled WGS sequence"/>
</dbReference>
<reference evidence="1 2" key="1">
    <citation type="submission" date="2016-01" db="EMBL/GenBank/DDBJ databases">
        <title>Genome Sequences of Twelve Sporeforming Bacillus Species Isolated from Foods.</title>
        <authorList>
            <person name="Berendsen E.M."/>
            <person name="Wells-Bennik M.H."/>
            <person name="Krawcyk A.O."/>
            <person name="De Jong A."/>
            <person name="Holsappel S."/>
            <person name="Eijlander R.T."/>
            <person name="Kuipers O.P."/>
        </authorList>
    </citation>
    <scope>NUCLEOTIDE SEQUENCE [LARGE SCALE GENOMIC DNA]</scope>
    <source>
        <strain evidence="1 2">B4098</strain>
    </source>
</reference>
<gene>
    <name evidence="1" type="ORF">B4098_2975</name>
</gene>
<dbReference type="AlphaFoldDB" id="A0A150JUG4"/>
<sequence>MRRGDPPTIPSFAFSIFNYLTTAMEEMQAKYFAMHNPGSRDKK</sequence>
<protein>
    <submittedName>
        <fullName evidence="1">Uncharacterized protein</fullName>
    </submittedName>
</protein>